<dbReference type="Proteomes" id="UP000095280">
    <property type="component" value="Unplaced"/>
</dbReference>
<protein>
    <submittedName>
        <fullName evidence="3">Pumilio</fullName>
    </submittedName>
</protein>
<evidence type="ECO:0000313" key="2">
    <source>
        <dbReference type="Proteomes" id="UP000095280"/>
    </source>
</evidence>
<sequence length="147" mass="15468">FQLHDFDSGAGLPVLASGPGTSRLVVGGHRGGGAGGEASAQSSESDSGRVPALLMTIRSGSTRRRRWPVDLHNGQTEARSAAADSCGGSSTMRTPPRLTRNFVGYGGGGGVSEHLLNAGPYPTQQQQQQQQQHPLYQQRLCSESRLV</sequence>
<dbReference type="WBParaSite" id="maker-uti_cns_0003964-snap-gene-0.11-mRNA-1">
    <property type="protein sequence ID" value="maker-uti_cns_0003964-snap-gene-0.11-mRNA-1"/>
    <property type="gene ID" value="maker-uti_cns_0003964-snap-gene-0.11"/>
</dbReference>
<reference evidence="3" key="1">
    <citation type="submission" date="2016-11" db="UniProtKB">
        <authorList>
            <consortium name="WormBaseParasite"/>
        </authorList>
    </citation>
    <scope>IDENTIFICATION</scope>
</reference>
<evidence type="ECO:0000256" key="1">
    <source>
        <dbReference type="SAM" id="MobiDB-lite"/>
    </source>
</evidence>
<proteinExistence type="predicted"/>
<feature type="region of interest" description="Disordered" evidence="1">
    <location>
        <begin position="26"/>
        <end position="135"/>
    </location>
</feature>
<keyword evidence="2" id="KW-1185">Reference proteome</keyword>
<accession>A0A1I8H2A0</accession>
<organism evidence="2 3">
    <name type="scientific">Macrostomum lignano</name>
    <dbReference type="NCBI Taxonomy" id="282301"/>
    <lineage>
        <taxon>Eukaryota</taxon>
        <taxon>Metazoa</taxon>
        <taxon>Spiralia</taxon>
        <taxon>Lophotrochozoa</taxon>
        <taxon>Platyhelminthes</taxon>
        <taxon>Rhabditophora</taxon>
        <taxon>Macrostomorpha</taxon>
        <taxon>Macrostomida</taxon>
        <taxon>Macrostomidae</taxon>
        <taxon>Macrostomum</taxon>
    </lineage>
</organism>
<dbReference type="AlphaFoldDB" id="A0A1I8H2A0"/>
<name>A0A1I8H2A0_9PLAT</name>
<evidence type="ECO:0000313" key="3">
    <source>
        <dbReference type="WBParaSite" id="maker-uti_cns_0003964-snap-gene-0.11-mRNA-1"/>
    </source>
</evidence>